<dbReference type="GO" id="GO:0009288">
    <property type="term" value="C:bacterial-type flagellum"/>
    <property type="evidence" value="ECO:0007669"/>
    <property type="project" value="InterPro"/>
</dbReference>
<sequence>MDPTKPFSLETVLSHRKRRKDATVTRLTTAEKNRTIIAEKLAEKEEGYRNFLQEIENIQLQGVNIERLIMYEGRADYIKHEIAEIKKTLLNKEKIVHQERKNLSHCAREHKIMCQLKEKQNLAWRQFINKKEAAVLDEIAIMRHSQKMS</sequence>
<comment type="subcellular location">
    <subcellularLocation>
        <location evidence="1">Cell membrane</location>
        <topology evidence="1">Peripheral membrane protein</topology>
        <orientation evidence="1">Cytoplasmic side</orientation>
    </subcellularLocation>
</comment>
<name>Q6AJT7_DESPS</name>
<dbReference type="Proteomes" id="UP000000602">
    <property type="component" value="Chromosome"/>
</dbReference>
<keyword evidence="10" id="KW-1006">Bacterial flagellum protein export</keyword>
<dbReference type="OrthoDB" id="5432033at2"/>
<evidence type="ECO:0000256" key="9">
    <source>
        <dbReference type="ARBA" id="ARBA00023136"/>
    </source>
</evidence>
<dbReference type="GO" id="GO:0071973">
    <property type="term" value="P:bacterial-type flagellum-dependent cell motility"/>
    <property type="evidence" value="ECO:0007669"/>
    <property type="project" value="InterPro"/>
</dbReference>
<keyword evidence="6" id="KW-0145">Chemotaxis</keyword>
<evidence type="ECO:0000313" key="12">
    <source>
        <dbReference type="Proteomes" id="UP000000602"/>
    </source>
</evidence>
<comment type="similarity">
    <text evidence="2">Belongs to the FliJ family.</text>
</comment>
<evidence type="ECO:0000256" key="6">
    <source>
        <dbReference type="ARBA" id="ARBA00022500"/>
    </source>
</evidence>
<keyword evidence="12" id="KW-1185">Reference proteome</keyword>
<evidence type="ECO:0000256" key="7">
    <source>
        <dbReference type="ARBA" id="ARBA00022795"/>
    </source>
</evidence>
<dbReference type="RefSeq" id="WP_011189901.1">
    <property type="nucleotide sequence ID" value="NC_006138.1"/>
</dbReference>
<keyword evidence="8" id="KW-0653">Protein transport</keyword>
<gene>
    <name evidence="11" type="ordered locus">DP2660</name>
</gene>
<keyword evidence="7" id="KW-1005">Bacterial flagellum biogenesis</keyword>
<dbReference type="GO" id="GO:0005886">
    <property type="term" value="C:plasma membrane"/>
    <property type="evidence" value="ECO:0007669"/>
    <property type="project" value="UniProtKB-SubCell"/>
</dbReference>
<dbReference type="Gene3D" id="1.10.287.1700">
    <property type="match status" value="1"/>
</dbReference>
<dbReference type="KEGG" id="dps:DP2660"/>
<evidence type="ECO:0000256" key="8">
    <source>
        <dbReference type="ARBA" id="ARBA00022927"/>
    </source>
</evidence>
<dbReference type="GO" id="GO:0015031">
    <property type="term" value="P:protein transport"/>
    <property type="evidence" value="ECO:0007669"/>
    <property type="project" value="UniProtKB-KW"/>
</dbReference>
<evidence type="ECO:0000256" key="3">
    <source>
        <dbReference type="ARBA" id="ARBA00020392"/>
    </source>
</evidence>
<dbReference type="STRING" id="177439.DP2660"/>
<dbReference type="InterPro" id="IPR053716">
    <property type="entry name" value="Flag_assembly_chemotaxis_eff"/>
</dbReference>
<dbReference type="Pfam" id="PF02050">
    <property type="entry name" value="FliJ"/>
    <property type="match status" value="1"/>
</dbReference>
<keyword evidence="4" id="KW-0813">Transport</keyword>
<reference evidence="12" key="1">
    <citation type="journal article" date="2004" name="Environ. Microbiol.">
        <title>The genome of Desulfotalea psychrophila, a sulfate-reducing bacterium from permanently cold Arctic sediments.</title>
        <authorList>
            <person name="Rabus R."/>
            <person name="Ruepp A."/>
            <person name="Frickey T."/>
            <person name="Rattei T."/>
            <person name="Fartmann B."/>
            <person name="Stark M."/>
            <person name="Bauer M."/>
            <person name="Zibat A."/>
            <person name="Lombardot T."/>
            <person name="Becker I."/>
            <person name="Amann J."/>
            <person name="Gellner K."/>
            <person name="Teeling H."/>
            <person name="Leuschner W.D."/>
            <person name="Gloeckner F.-O."/>
            <person name="Lupas A.N."/>
            <person name="Amann R."/>
            <person name="Klenk H.-P."/>
        </authorList>
    </citation>
    <scope>NUCLEOTIDE SEQUENCE [LARGE SCALE GENOMIC DNA]</scope>
    <source>
        <strain evidence="12">DSM 12343 / LSv54</strain>
    </source>
</reference>
<accession>Q6AJT7</accession>
<dbReference type="eggNOG" id="COG2882">
    <property type="taxonomic scope" value="Bacteria"/>
</dbReference>
<evidence type="ECO:0000256" key="2">
    <source>
        <dbReference type="ARBA" id="ARBA00010004"/>
    </source>
</evidence>
<dbReference type="InterPro" id="IPR012823">
    <property type="entry name" value="Flagell_FliJ"/>
</dbReference>
<evidence type="ECO:0000256" key="5">
    <source>
        <dbReference type="ARBA" id="ARBA00022475"/>
    </source>
</evidence>
<dbReference type="GO" id="GO:0006935">
    <property type="term" value="P:chemotaxis"/>
    <property type="evidence" value="ECO:0007669"/>
    <property type="project" value="UniProtKB-KW"/>
</dbReference>
<organism evidence="11 12">
    <name type="scientific">Desulfotalea psychrophila (strain LSv54 / DSM 12343)</name>
    <dbReference type="NCBI Taxonomy" id="177439"/>
    <lineage>
        <taxon>Bacteria</taxon>
        <taxon>Pseudomonadati</taxon>
        <taxon>Thermodesulfobacteriota</taxon>
        <taxon>Desulfobulbia</taxon>
        <taxon>Desulfobulbales</taxon>
        <taxon>Desulfocapsaceae</taxon>
        <taxon>Desulfotalea</taxon>
    </lineage>
</organism>
<keyword evidence="5" id="KW-1003">Cell membrane</keyword>
<dbReference type="AlphaFoldDB" id="Q6AJT7"/>
<keyword evidence="9" id="KW-0472">Membrane</keyword>
<evidence type="ECO:0000313" key="11">
    <source>
        <dbReference type="EMBL" id="CAG37389.1"/>
    </source>
</evidence>
<evidence type="ECO:0000256" key="4">
    <source>
        <dbReference type="ARBA" id="ARBA00022448"/>
    </source>
</evidence>
<proteinExistence type="inferred from homology"/>
<protein>
    <recommendedName>
        <fullName evidence="3">Flagellar FliJ protein</fullName>
    </recommendedName>
</protein>
<dbReference type="EMBL" id="CR522870">
    <property type="protein sequence ID" value="CAG37389.1"/>
    <property type="molecule type" value="Genomic_DNA"/>
</dbReference>
<dbReference type="HOGENOM" id="CLU_1774404_0_0_7"/>
<dbReference type="GO" id="GO:0044781">
    <property type="term" value="P:bacterial-type flagellum organization"/>
    <property type="evidence" value="ECO:0007669"/>
    <property type="project" value="UniProtKB-KW"/>
</dbReference>
<evidence type="ECO:0000256" key="1">
    <source>
        <dbReference type="ARBA" id="ARBA00004413"/>
    </source>
</evidence>
<evidence type="ECO:0000256" key="10">
    <source>
        <dbReference type="ARBA" id="ARBA00023225"/>
    </source>
</evidence>
<dbReference type="NCBIfam" id="TIGR02473">
    <property type="entry name" value="flagell_FliJ"/>
    <property type="match status" value="1"/>
</dbReference>